<feature type="compositionally biased region" description="Acidic residues" evidence="1">
    <location>
        <begin position="145"/>
        <end position="172"/>
    </location>
</feature>
<sequence>MDKERTPEEHKWPSVICAALMNGSTSSAKSKTRGHGRHHRWFVNRQGVWASRQQGHTVEAAGGMEGGTDQCGGFVSREPPNTGAASHHSSATRLSQFEGIQRADPSCANSFQDEQPSGEEEEEGEEKMMREKRKRSRKTNKEEKEVDDNDNDYDDNDQNEDEEDDEEDEKEKEEDHGRQRQGDYEEDDEEDREDNKDGEDEK</sequence>
<dbReference type="Proteomes" id="UP001153269">
    <property type="component" value="Unassembled WGS sequence"/>
</dbReference>
<protein>
    <submittedName>
        <fullName evidence="2">Uncharacterized protein</fullName>
    </submittedName>
</protein>
<feature type="compositionally biased region" description="Basic and acidic residues" evidence="1">
    <location>
        <begin position="173"/>
        <end position="183"/>
    </location>
</feature>
<dbReference type="EMBL" id="CADEAL010002001">
    <property type="protein sequence ID" value="CAB1437220.1"/>
    <property type="molecule type" value="Genomic_DNA"/>
</dbReference>
<keyword evidence="3" id="KW-1185">Reference proteome</keyword>
<organism evidence="2 3">
    <name type="scientific">Pleuronectes platessa</name>
    <name type="common">European plaice</name>
    <dbReference type="NCBI Taxonomy" id="8262"/>
    <lineage>
        <taxon>Eukaryota</taxon>
        <taxon>Metazoa</taxon>
        <taxon>Chordata</taxon>
        <taxon>Craniata</taxon>
        <taxon>Vertebrata</taxon>
        <taxon>Euteleostomi</taxon>
        <taxon>Actinopterygii</taxon>
        <taxon>Neopterygii</taxon>
        <taxon>Teleostei</taxon>
        <taxon>Neoteleostei</taxon>
        <taxon>Acanthomorphata</taxon>
        <taxon>Carangaria</taxon>
        <taxon>Pleuronectiformes</taxon>
        <taxon>Pleuronectoidei</taxon>
        <taxon>Pleuronectidae</taxon>
        <taxon>Pleuronectes</taxon>
    </lineage>
</organism>
<feature type="compositionally biased region" description="Polar residues" evidence="1">
    <location>
        <begin position="83"/>
        <end position="95"/>
    </location>
</feature>
<accession>A0A9N7YMK5</accession>
<name>A0A9N7YMK5_PLEPL</name>
<feature type="compositionally biased region" description="Acidic residues" evidence="1">
    <location>
        <begin position="116"/>
        <end position="125"/>
    </location>
</feature>
<dbReference type="AlphaFoldDB" id="A0A9N7YMK5"/>
<reference evidence="2" key="1">
    <citation type="submission" date="2020-03" db="EMBL/GenBank/DDBJ databases">
        <authorList>
            <person name="Weist P."/>
        </authorList>
    </citation>
    <scope>NUCLEOTIDE SEQUENCE</scope>
</reference>
<evidence type="ECO:0000313" key="2">
    <source>
        <dbReference type="EMBL" id="CAB1437220.1"/>
    </source>
</evidence>
<evidence type="ECO:0000313" key="3">
    <source>
        <dbReference type="Proteomes" id="UP001153269"/>
    </source>
</evidence>
<comment type="caution">
    <text evidence="2">The sequence shown here is derived from an EMBL/GenBank/DDBJ whole genome shotgun (WGS) entry which is preliminary data.</text>
</comment>
<gene>
    <name evidence="2" type="ORF">PLEPLA_LOCUS25242</name>
</gene>
<proteinExistence type="predicted"/>
<evidence type="ECO:0000256" key="1">
    <source>
        <dbReference type="SAM" id="MobiDB-lite"/>
    </source>
</evidence>
<feature type="region of interest" description="Disordered" evidence="1">
    <location>
        <begin position="61"/>
        <end position="202"/>
    </location>
</feature>
<feature type="compositionally biased region" description="Acidic residues" evidence="1">
    <location>
        <begin position="184"/>
        <end position="202"/>
    </location>
</feature>